<protein>
    <recommendedName>
        <fullName evidence="5">Nucleoside-binding outer membrane protein</fullName>
    </recommendedName>
</protein>
<dbReference type="Pfam" id="PF03502">
    <property type="entry name" value="Channel_Tsx"/>
    <property type="match status" value="1"/>
</dbReference>
<comment type="caution">
    <text evidence="3">The sequence shown here is derived from an EMBL/GenBank/DDBJ whole genome shotgun (WGS) entry which is preliminary data.</text>
</comment>
<proteinExistence type="inferred from homology"/>
<dbReference type="OrthoDB" id="104801at2"/>
<keyword evidence="4" id="KW-1185">Reference proteome</keyword>
<reference evidence="3 4" key="1">
    <citation type="journal article" date="2012" name="J. Bacteriol.">
        <title>Genome Sequence of n-Alkane-Degrading Hydrocarboniphaga effusa Strain AP103T (ATCC BAA-332T).</title>
        <authorList>
            <person name="Chang H.K."/>
            <person name="Zylstra G.J."/>
            <person name="Chae J.C."/>
        </authorList>
    </citation>
    <scope>NUCLEOTIDE SEQUENCE [LARGE SCALE GENOMIC DNA]</scope>
    <source>
        <strain evidence="3 4">AP103</strain>
    </source>
</reference>
<dbReference type="Gene3D" id="2.40.230.20">
    <property type="entry name" value="Nucleoside-specific channel-forming protein, Tsx-like"/>
    <property type="match status" value="1"/>
</dbReference>
<dbReference type="RefSeq" id="WP_007186013.1">
    <property type="nucleotide sequence ID" value="NZ_AKGD01000002.1"/>
</dbReference>
<evidence type="ECO:0000256" key="1">
    <source>
        <dbReference type="ARBA" id="ARBA00008728"/>
    </source>
</evidence>
<gene>
    <name evidence="3" type="ORF">WQQ_30740</name>
</gene>
<dbReference type="InterPro" id="IPR018013">
    <property type="entry name" value="Channel_Tsx-like"/>
</dbReference>
<dbReference type="GO" id="GO:0009279">
    <property type="term" value="C:cell outer membrane"/>
    <property type="evidence" value="ECO:0007669"/>
    <property type="project" value="InterPro"/>
</dbReference>
<evidence type="ECO:0000313" key="4">
    <source>
        <dbReference type="Proteomes" id="UP000003704"/>
    </source>
</evidence>
<feature type="chain" id="PRO_5003712828" description="Nucleoside-binding outer membrane protein" evidence="2">
    <location>
        <begin position="25"/>
        <end position="271"/>
    </location>
</feature>
<dbReference type="EMBL" id="AKGD01000002">
    <property type="protein sequence ID" value="EIT69492.1"/>
    <property type="molecule type" value="Genomic_DNA"/>
</dbReference>
<evidence type="ECO:0000313" key="3">
    <source>
        <dbReference type="EMBL" id="EIT69492.1"/>
    </source>
</evidence>
<keyword evidence="2" id="KW-0732">Signal</keyword>
<organism evidence="3 4">
    <name type="scientific">Hydrocarboniphaga effusa AP103</name>
    <dbReference type="NCBI Taxonomy" id="1172194"/>
    <lineage>
        <taxon>Bacteria</taxon>
        <taxon>Pseudomonadati</taxon>
        <taxon>Pseudomonadota</taxon>
        <taxon>Gammaproteobacteria</taxon>
        <taxon>Nevskiales</taxon>
        <taxon>Nevskiaceae</taxon>
        <taxon>Hydrocarboniphaga</taxon>
    </lineage>
</organism>
<sequence>MFSKRFAFSIAATLLALAAPAAHAGSAIFGTTNVQYLYGTTYADFNDDFSGYVDDDKASIITIEHFDVWKYGDNFFFVDITNPDREGDRFASADKGTGAYYAELSPRLSIGKILGTPLAFGPIVDFLITTTLEIPGNGVEQTYLYGLAADLKIPGFQFFQFNWYLRNAQDSELKTGQQITLAWGAPFKIGSVAFSFEGFFDYAWGEDPKTPGGSYQDNIITAPRFLIDVGSIFGKPGNFQAGVEYQIWRNKYGIDGMDEDVAQAMVKWIIQ</sequence>
<evidence type="ECO:0000256" key="2">
    <source>
        <dbReference type="SAM" id="SignalP"/>
    </source>
</evidence>
<accession>I7ZCW7</accession>
<dbReference type="Proteomes" id="UP000003704">
    <property type="component" value="Unassembled WGS sequence"/>
</dbReference>
<name>I7ZCW7_9GAMM</name>
<dbReference type="STRING" id="1172194.WQQ_30740"/>
<dbReference type="InterPro" id="IPR036777">
    <property type="entry name" value="Channel_Tsx-like_sf"/>
</dbReference>
<dbReference type="AlphaFoldDB" id="I7ZCW7"/>
<evidence type="ECO:0008006" key="5">
    <source>
        <dbReference type="Google" id="ProtNLM"/>
    </source>
</evidence>
<feature type="signal peptide" evidence="2">
    <location>
        <begin position="1"/>
        <end position="24"/>
    </location>
</feature>
<comment type="similarity">
    <text evidence="1">Belongs to the nucleoside-specific channel-forming outer membrane porin (Tsx) (TC 1.B.10) family.</text>
</comment>
<dbReference type="SUPFAM" id="SSF111364">
    <property type="entry name" value="Tsx-like channel"/>
    <property type="match status" value="1"/>
</dbReference>